<evidence type="ECO:0000256" key="1">
    <source>
        <dbReference type="SAM" id="MobiDB-lite"/>
    </source>
</evidence>
<evidence type="ECO:0000313" key="4">
    <source>
        <dbReference type="Proteomes" id="UP001392437"/>
    </source>
</evidence>
<dbReference type="InterPro" id="IPR007275">
    <property type="entry name" value="YTH_domain"/>
</dbReference>
<protein>
    <recommendedName>
        <fullName evidence="2">YTH domain-containing protein</fullName>
    </recommendedName>
</protein>
<dbReference type="GO" id="GO:1990247">
    <property type="term" value="F:N6-methyladenosine-containing RNA reader activity"/>
    <property type="evidence" value="ECO:0007669"/>
    <property type="project" value="TreeGrafter"/>
</dbReference>
<reference evidence="3 4" key="1">
    <citation type="submission" date="2023-01" db="EMBL/GenBank/DDBJ databases">
        <title>Analysis of 21 Apiospora genomes using comparative genomics revels a genus with tremendous synthesis potential of carbohydrate active enzymes and secondary metabolites.</title>
        <authorList>
            <person name="Sorensen T."/>
        </authorList>
    </citation>
    <scope>NUCLEOTIDE SEQUENCE [LARGE SCALE GENOMIC DNA]</scope>
    <source>
        <strain evidence="3 4">CBS 117206</strain>
    </source>
</reference>
<dbReference type="GO" id="GO:0000381">
    <property type="term" value="P:regulation of alternative mRNA splicing, via spliceosome"/>
    <property type="evidence" value="ECO:0007669"/>
    <property type="project" value="TreeGrafter"/>
</dbReference>
<evidence type="ECO:0000259" key="2">
    <source>
        <dbReference type="PROSITE" id="PS50882"/>
    </source>
</evidence>
<dbReference type="InterPro" id="IPR045168">
    <property type="entry name" value="YTH_prot"/>
</dbReference>
<evidence type="ECO:0000313" key="3">
    <source>
        <dbReference type="EMBL" id="KAK8121531.1"/>
    </source>
</evidence>
<feature type="domain" description="YTH" evidence="2">
    <location>
        <begin position="189"/>
        <end position="332"/>
    </location>
</feature>
<dbReference type="PANTHER" id="PTHR12357">
    <property type="entry name" value="YTH YT521-B HOMOLOGY DOMAIN-CONTAINING"/>
    <property type="match status" value="1"/>
</dbReference>
<dbReference type="EMBL" id="JAQQWP010000004">
    <property type="protein sequence ID" value="KAK8121531.1"/>
    <property type="molecule type" value="Genomic_DNA"/>
</dbReference>
<sequence>MTSYNNHSGDGERDRDLEDWLHLTGWHNVRDREKKLEQYRDIHYEYEMKRRDLMRGTFDELSQSQSQGHHHHAESSHMGMNPMATPYQPAATSAHSGASRVVAGQGHEQRGAGHHNVGSSRERGRSYRSRSPARRDGGGVIGGGGSHGINNNMAPGFGGGHGYHQEYAYQQEPQAYPITDIDLGGRDDTRFFVVKSNDVGNIWMSHEDCIWATSSVEKGAVLASAFENCKNVVLFFSANKSGAFQGYARMNGPPSRDLPKPHWYRSFTGFHRMSEPFEIEWLSKNVCPDTRMKSLQNRLNRDEQTGIYLPPTRARDCQEIDADCGRAMIQILQADVLGRMD</sequence>
<gene>
    <name evidence="3" type="ORF">PG999_005651</name>
</gene>
<dbReference type="PROSITE" id="PS50882">
    <property type="entry name" value="YTH"/>
    <property type="match status" value="1"/>
</dbReference>
<dbReference type="AlphaFoldDB" id="A0AAW0R2T9"/>
<name>A0AAW0R2T9_9PEZI</name>
<dbReference type="CDD" id="cd21134">
    <property type="entry name" value="YTH"/>
    <property type="match status" value="1"/>
</dbReference>
<dbReference type="GO" id="GO:0000398">
    <property type="term" value="P:mRNA splicing, via spliceosome"/>
    <property type="evidence" value="ECO:0007669"/>
    <property type="project" value="TreeGrafter"/>
</dbReference>
<dbReference type="GO" id="GO:0005654">
    <property type="term" value="C:nucleoplasm"/>
    <property type="evidence" value="ECO:0007669"/>
    <property type="project" value="TreeGrafter"/>
</dbReference>
<dbReference type="Pfam" id="PF04146">
    <property type="entry name" value="YTH"/>
    <property type="match status" value="1"/>
</dbReference>
<dbReference type="PANTHER" id="PTHR12357:SF3">
    <property type="entry name" value="YTH DOMAIN-CONTAINING PROTEIN 1"/>
    <property type="match status" value="1"/>
</dbReference>
<comment type="caution">
    <text evidence="3">The sequence shown here is derived from an EMBL/GenBank/DDBJ whole genome shotgun (WGS) entry which is preliminary data.</text>
</comment>
<dbReference type="GO" id="GO:0003729">
    <property type="term" value="F:mRNA binding"/>
    <property type="evidence" value="ECO:0007669"/>
    <property type="project" value="TreeGrafter"/>
</dbReference>
<accession>A0AAW0R2T9</accession>
<organism evidence="3 4">
    <name type="scientific">Apiospora kogelbergensis</name>
    <dbReference type="NCBI Taxonomy" id="1337665"/>
    <lineage>
        <taxon>Eukaryota</taxon>
        <taxon>Fungi</taxon>
        <taxon>Dikarya</taxon>
        <taxon>Ascomycota</taxon>
        <taxon>Pezizomycotina</taxon>
        <taxon>Sordariomycetes</taxon>
        <taxon>Xylariomycetidae</taxon>
        <taxon>Amphisphaeriales</taxon>
        <taxon>Apiosporaceae</taxon>
        <taxon>Apiospora</taxon>
    </lineage>
</organism>
<keyword evidence="4" id="KW-1185">Reference proteome</keyword>
<feature type="region of interest" description="Disordered" evidence="1">
    <location>
        <begin position="59"/>
        <end position="157"/>
    </location>
</feature>
<dbReference type="Gene3D" id="3.10.590.10">
    <property type="entry name" value="ph1033 like domains"/>
    <property type="match status" value="1"/>
</dbReference>
<dbReference type="Proteomes" id="UP001392437">
    <property type="component" value="Unassembled WGS sequence"/>
</dbReference>
<proteinExistence type="predicted"/>
<feature type="compositionally biased region" description="Gly residues" evidence="1">
    <location>
        <begin position="138"/>
        <end position="147"/>
    </location>
</feature>